<dbReference type="PROSITE" id="PS51081">
    <property type="entry name" value="ZF_SIAH"/>
    <property type="match status" value="1"/>
</dbReference>
<dbReference type="GO" id="GO:0008270">
    <property type="term" value="F:zinc ion binding"/>
    <property type="evidence" value="ECO:0007669"/>
    <property type="project" value="UniProtKB-KW"/>
</dbReference>
<dbReference type="InterPro" id="IPR013083">
    <property type="entry name" value="Znf_RING/FYVE/PHD"/>
</dbReference>
<reference evidence="7" key="1">
    <citation type="submission" date="2017-07" db="EMBL/GenBank/DDBJ databases">
        <title>Taro Niue Genome Assembly and Annotation.</title>
        <authorList>
            <person name="Atibalentja N."/>
            <person name="Keating K."/>
            <person name="Fields C.J."/>
        </authorList>
    </citation>
    <scope>NUCLEOTIDE SEQUENCE</scope>
    <source>
        <strain evidence="7">Niue_2</strain>
        <tissue evidence="7">Leaf</tissue>
    </source>
</reference>
<evidence type="ECO:0000313" key="8">
    <source>
        <dbReference type="Proteomes" id="UP000652761"/>
    </source>
</evidence>
<keyword evidence="1" id="KW-0479">Metal-binding</keyword>
<dbReference type="Gene3D" id="3.30.40.10">
    <property type="entry name" value="Zinc/RING finger domain, C3HC4 (zinc finger)"/>
    <property type="match status" value="1"/>
</dbReference>
<proteinExistence type="predicted"/>
<evidence type="ECO:0000256" key="5">
    <source>
        <dbReference type="PROSITE-ProRule" id="PRU00455"/>
    </source>
</evidence>
<dbReference type="InterPro" id="IPR013010">
    <property type="entry name" value="Znf_SIAH"/>
</dbReference>
<keyword evidence="2 5" id="KW-0863">Zinc-finger</keyword>
<evidence type="ECO:0000256" key="4">
    <source>
        <dbReference type="ARBA" id="ARBA00024004"/>
    </source>
</evidence>
<dbReference type="Proteomes" id="UP000652761">
    <property type="component" value="Unassembled WGS sequence"/>
</dbReference>
<evidence type="ECO:0000256" key="2">
    <source>
        <dbReference type="ARBA" id="ARBA00022771"/>
    </source>
</evidence>
<dbReference type="Pfam" id="PF21361">
    <property type="entry name" value="Sina_ZnF"/>
    <property type="match status" value="1"/>
</dbReference>
<evidence type="ECO:0000259" key="6">
    <source>
        <dbReference type="PROSITE" id="PS51081"/>
    </source>
</evidence>
<comment type="caution">
    <text evidence="7">The sequence shown here is derived from an EMBL/GenBank/DDBJ whole genome shotgun (WGS) entry which is preliminary data.</text>
</comment>
<dbReference type="PANTHER" id="PTHR46632:SF16">
    <property type="entry name" value="E3 UBIQUITIN-PROTEIN LIGASE SINA-LIKE 10"/>
    <property type="match status" value="1"/>
</dbReference>
<dbReference type="UniPathway" id="UPA00143"/>
<evidence type="ECO:0000256" key="1">
    <source>
        <dbReference type="ARBA" id="ARBA00022723"/>
    </source>
</evidence>
<keyword evidence="8" id="KW-1185">Reference proteome</keyword>
<dbReference type="GO" id="GO:0016567">
    <property type="term" value="P:protein ubiquitination"/>
    <property type="evidence" value="ECO:0007669"/>
    <property type="project" value="UniProtKB-UniPathway"/>
</dbReference>
<name>A0A843VKZ9_COLES</name>
<accession>A0A843VKZ9</accession>
<dbReference type="PANTHER" id="PTHR46632">
    <property type="entry name" value="E3 UBIQUITIN-PROTEIN LIGASE SINA-LIKE 4"/>
    <property type="match status" value="1"/>
</dbReference>
<organism evidence="7 8">
    <name type="scientific">Colocasia esculenta</name>
    <name type="common">Wild taro</name>
    <name type="synonym">Arum esculentum</name>
    <dbReference type="NCBI Taxonomy" id="4460"/>
    <lineage>
        <taxon>Eukaryota</taxon>
        <taxon>Viridiplantae</taxon>
        <taxon>Streptophyta</taxon>
        <taxon>Embryophyta</taxon>
        <taxon>Tracheophyta</taxon>
        <taxon>Spermatophyta</taxon>
        <taxon>Magnoliopsida</taxon>
        <taxon>Liliopsida</taxon>
        <taxon>Araceae</taxon>
        <taxon>Aroideae</taxon>
        <taxon>Colocasieae</taxon>
        <taxon>Colocasia</taxon>
    </lineage>
</organism>
<dbReference type="OrthoDB" id="4788989at2759"/>
<dbReference type="EMBL" id="NMUH01001748">
    <property type="protein sequence ID" value="MQL95067.1"/>
    <property type="molecule type" value="Genomic_DNA"/>
</dbReference>
<gene>
    <name evidence="7" type="ORF">Taro_027730</name>
</gene>
<evidence type="ECO:0000256" key="3">
    <source>
        <dbReference type="ARBA" id="ARBA00022833"/>
    </source>
</evidence>
<evidence type="ECO:0000313" key="7">
    <source>
        <dbReference type="EMBL" id="MQL95067.1"/>
    </source>
</evidence>
<keyword evidence="3" id="KW-0862">Zinc</keyword>
<feature type="domain" description="SIAH-type" evidence="6">
    <location>
        <begin position="64"/>
        <end position="122"/>
    </location>
</feature>
<dbReference type="SUPFAM" id="SSF49599">
    <property type="entry name" value="TRAF domain-like"/>
    <property type="match status" value="1"/>
</dbReference>
<dbReference type="InterPro" id="IPR044286">
    <property type="entry name" value="SINL_plant"/>
</dbReference>
<protein>
    <recommendedName>
        <fullName evidence="6">SIAH-type domain-containing protein</fullName>
    </recommendedName>
</protein>
<dbReference type="AlphaFoldDB" id="A0A843VKZ9"/>
<comment type="function">
    <text evidence="4">E3 ubiquitin-protein ligase that mediates ubiquitination and subsequent proteasomal degradation of target proteins. E3 ubiquitin ligases accept ubiquitin from an E2 ubiquitin-conjugating enzyme in the form of a thioester and then directly transfers the ubiquitin to targeted substrates. It probably triggers the ubiquitin-mediated degradation of different substrates.</text>
</comment>
<sequence>MCNAMCSWMQSRIGVLDRTQRTPIRCKNGHIACSSCCTKMKKCHSCLCPIGPSRCLALENVIESIKVPCPFARNGCRERVGYTQRNLHKQACLYSPCCCPISECAFAGSLKQLSHHFRIRHGDRAIFFMYNVPFMISTGRSEPFQVLLAEDGVLFLLLNNSGAPVGNAVTITLIGPDTLKGAFSYRLIARSTESSIQIESCVTNTKRWDGVFPSKDFLLIPQDFCGMQGVLCLDICVRNKRK</sequence>